<evidence type="ECO:0000256" key="14">
    <source>
        <dbReference type="ARBA" id="ARBA00041592"/>
    </source>
</evidence>
<dbReference type="InterPro" id="IPR020476">
    <property type="entry name" value="Nudix_hydrolase"/>
</dbReference>
<dbReference type="InterPro" id="IPR013785">
    <property type="entry name" value="Aldolase_TIM"/>
</dbReference>
<dbReference type="RefSeq" id="WP_091244060.1">
    <property type="nucleotide sequence ID" value="NZ_FNAG01000010.1"/>
</dbReference>
<dbReference type="PRINTS" id="PR00502">
    <property type="entry name" value="NUDIXFAMILY"/>
</dbReference>
<dbReference type="InterPro" id="IPR000086">
    <property type="entry name" value="NUDIX_hydrolase_dom"/>
</dbReference>
<evidence type="ECO:0000256" key="7">
    <source>
        <dbReference type="ARBA" id="ARBA00022801"/>
    </source>
</evidence>
<dbReference type="PROSITE" id="PS51462">
    <property type="entry name" value="NUDIX"/>
    <property type="match status" value="1"/>
</dbReference>
<proteinExistence type="inferred from homology"/>
<evidence type="ECO:0000256" key="17">
    <source>
        <dbReference type="RuleBase" id="RU003476"/>
    </source>
</evidence>
<dbReference type="Pfam" id="PF00293">
    <property type="entry name" value="NUDIX"/>
    <property type="match status" value="1"/>
</dbReference>
<keyword evidence="4" id="KW-0235">DNA replication</keyword>
<evidence type="ECO:0000256" key="2">
    <source>
        <dbReference type="ARBA" id="ARBA00005582"/>
    </source>
</evidence>
<dbReference type="Proteomes" id="UP000199603">
    <property type="component" value="Unassembled WGS sequence"/>
</dbReference>
<keyword evidence="8" id="KW-0460">Magnesium</keyword>
<comment type="cofactor">
    <cofactor evidence="1">
        <name>Mg(2+)</name>
        <dbReference type="ChEBI" id="CHEBI:18420"/>
    </cofactor>
</comment>
<evidence type="ECO:0000256" key="12">
    <source>
        <dbReference type="ARBA" id="ARBA00038905"/>
    </source>
</evidence>
<dbReference type="Gene3D" id="3.20.20.70">
    <property type="entry name" value="Aldolase class I"/>
    <property type="match status" value="1"/>
</dbReference>
<dbReference type="EMBL" id="FNAG01000010">
    <property type="protein sequence ID" value="SDD90834.1"/>
    <property type="molecule type" value="Genomic_DNA"/>
</dbReference>
<dbReference type="GO" id="GO:0046872">
    <property type="term" value="F:metal ion binding"/>
    <property type="evidence" value="ECO:0007669"/>
    <property type="project" value="UniProtKB-KW"/>
</dbReference>
<evidence type="ECO:0000256" key="6">
    <source>
        <dbReference type="ARBA" id="ARBA00022763"/>
    </source>
</evidence>
<keyword evidence="20" id="KW-1185">Reference proteome</keyword>
<dbReference type="InterPro" id="IPR022998">
    <property type="entry name" value="ThiamineP_synth_TenI"/>
</dbReference>
<evidence type="ECO:0000256" key="5">
    <source>
        <dbReference type="ARBA" id="ARBA00022723"/>
    </source>
</evidence>
<dbReference type="Pfam" id="PF02581">
    <property type="entry name" value="TMP-TENI"/>
    <property type="match status" value="1"/>
</dbReference>
<evidence type="ECO:0000256" key="8">
    <source>
        <dbReference type="ARBA" id="ARBA00022842"/>
    </source>
</evidence>
<dbReference type="GO" id="GO:0009228">
    <property type="term" value="P:thiamine biosynthetic process"/>
    <property type="evidence" value="ECO:0007669"/>
    <property type="project" value="UniProtKB-KW"/>
</dbReference>
<evidence type="ECO:0000256" key="11">
    <source>
        <dbReference type="ARBA" id="ARBA00036904"/>
    </source>
</evidence>
<evidence type="ECO:0000256" key="4">
    <source>
        <dbReference type="ARBA" id="ARBA00022705"/>
    </source>
</evidence>
<evidence type="ECO:0000256" key="9">
    <source>
        <dbReference type="ARBA" id="ARBA00023204"/>
    </source>
</evidence>
<evidence type="ECO:0000256" key="16">
    <source>
        <dbReference type="ARBA" id="ARBA00042798"/>
    </source>
</evidence>
<evidence type="ECO:0000259" key="18">
    <source>
        <dbReference type="PROSITE" id="PS51462"/>
    </source>
</evidence>
<gene>
    <name evidence="19" type="ORF">SAMN04488509_11053</name>
</gene>
<keyword evidence="6" id="KW-0227">DNA damage</keyword>
<comment type="catalytic activity">
    <reaction evidence="10">
        <text>8-oxo-dGTP + H2O = 8-oxo-dGMP + diphosphate + H(+)</text>
        <dbReference type="Rhea" id="RHEA:31575"/>
        <dbReference type="ChEBI" id="CHEBI:15377"/>
        <dbReference type="ChEBI" id="CHEBI:15378"/>
        <dbReference type="ChEBI" id="CHEBI:33019"/>
        <dbReference type="ChEBI" id="CHEBI:63224"/>
        <dbReference type="ChEBI" id="CHEBI:77896"/>
        <dbReference type="EC" id="3.6.1.55"/>
    </reaction>
</comment>
<keyword evidence="3" id="KW-0515">Mutator protein</keyword>
<dbReference type="InterPro" id="IPR036206">
    <property type="entry name" value="ThiamineP_synth_sf"/>
</dbReference>
<dbReference type="EC" id="3.6.1.55" evidence="12"/>
<evidence type="ECO:0000256" key="1">
    <source>
        <dbReference type="ARBA" id="ARBA00001946"/>
    </source>
</evidence>
<dbReference type="STRING" id="265719.SAMN04488509_11053"/>
<evidence type="ECO:0000256" key="3">
    <source>
        <dbReference type="ARBA" id="ARBA00022457"/>
    </source>
</evidence>
<dbReference type="GO" id="GO:0035539">
    <property type="term" value="F:8-oxo-7,8-dihydrodeoxyguanosine triphosphate pyrophosphatase activity"/>
    <property type="evidence" value="ECO:0007669"/>
    <property type="project" value="UniProtKB-EC"/>
</dbReference>
<comment type="similarity">
    <text evidence="2 17">Belongs to the Nudix hydrolase family.</text>
</comment>
<protein>
    <recommendedName>
        <fullName evidence="13">8-oxo-dGTP diphosphatase</fullName>
        <ecNumber evidence="12">3.6.1.55</ecNumber>
    </recommendedName>
    <alternativeName>
        <fullName evidence="16">7,8-dihydro-8-oxoguanine-triphosphatase</fullName>
    </alternativeName>
    <alternativeName>
        <fullName evidence="15">Mutator protein MutT</fullName>
    </alternativeName>
    <alternativeName>
        <fullName evidence="14">dGTP pyrophosphohydrolase</fullName>
    </alternativeName>
</protein>
<dbReference type="CDD" id="cd00564">
    <property type="entry name" value="TMP_TenI"/>
    <property type="match status" value="1"/>
</dbReference>
<dbReference type="PROSITE" id="PS00893">
    <property type="entry name" value="NUDIX_BOX"/>
    <property type="match status" value="1"/>
</dbReference>
<feature type="domain" description="Nudix hydrolase" evidence="18">
    <location>
        <begin position="5"/>
        <end position="134"/>
    </location>
</feature>
<dbReference type="GO" id="GO:0006260">
    <property type="term" value="P:DNA replication"/>
    <property type="evidence" value="ECO:0007669"/>
    <property type="project" value="UniProtKB-KW"/>
</dbReference>
<dbReference type="NCBIfam" id="NF006530">
    <property type="entry name" value="PRK08999.1"/>
    <property type="match status" value="1"/>
</dbReference>
<evidence type="ECO:0000256" key="15">
    <source>
        <dbReference type="ARBA" id="ARBA00041979"/>
    </source>
</evidence>
<dbReference type="AlphaFoldDB" id="A0A1G6YK01"/>
<name>A0A1G6YK01_9GAMM</name>
<dbReference type="GO" id="GO:0008413">
    <property type="term" value="F:8-oxo-7,8-dihydroguanosine triphosphate pyrophosphatase activity"/>
    <property type="evidence" value="ECO:0007669"/>
    <property type="project" value="TreeGrafter"/>
</dbReference>
<sequence length="321" mass="33622">MTEILPTLGVAAGLLFDAAGRVLLAQRPAGREDAGLWEFPGGKLEAGESAFAALKRELLEELGVDIASGRPLIRVPQRQPQRLLWLAAISVDDWRGEPRGLEGQALRWLAPEAIDPHTLPAADRPILACLRQPAQYWISPESVAQPAVLGAWLGAAEAAGARRLQLRVPALGSAARAALARHAAERAQALGLELLLNARSPADLELADALGCGAQLSRTLLMRLDRRPALACVGASCHDPVSLRQAESLGCDFALLSPVLPTRSHPDAQPLGWSGFSRLRACTSLPVYALGGVGPGDLAEARAAGAQGVAGIRGFFAGDAA</sequence>
<comment type="catalytic activity">
    <reaction evidence="11">
        <text>8-oxo-GTP + H2O = 8-oxo-GMP + diphosphate + H(+)</text>
        <dbReference type="Rhea" id="RHEA:67616"/>
        <dbReference type="ChEBI" id="CHEBI:15377"/>
        <dbReference type="ChEBI" id="CHEBI:15378"/>
        <dbReference type="ChEBI" id="CHEBI:33019"/>
        <dbReference type="ChEBI" id="CHEBI:143553"/>
        <dbReference type="ChEBI" id="CHEBI:145694"/>
    </reaction>
</comment>
<keyword evidence="7 17" id="KW-0378">Hydrolase</keyword>
<dbReference type="GO" id="GO:0044716">
    <property type="term" value="F:8-oxo-GDP phosphatase activity"/>
    <property type="evidence" value="ECO:0007669"/>
    <property type="project" value="TreeGrafter"/>
</dbReference>
<accession>A0A1G6YK01</accession>
<dbReference type="OrthoDB" id="9810648at2"/>
<dbReference type="PANTHER" id="PTHR47707">
    <property type="entry name" value="8-OXO-DGTP DIPHOSPHATASE"/>
    <property type="match status" value="1"/>
</dbReference>
<dbReference type="InterPro" id="IPR047127">
    <property type="entry name" value="MutT-like"/>
</dbReference>
<keyword evidence="9" id="KW-0234">DNA repair</keyword>
<reference evidence="19 20" key="1">
    <citation type="submission" date="2016-10" db="EMBL/GenBank/DDBJ databases">
        <authorList>
            <person name="de Groot N.N."/>
        </authorList>
    </citation>
    <scope>NUCLEOTIDE SEQUENCE [LARGE SCALE GENOMIC DNA]</scope>
    <source>
        <strain evidence="19 20">DSM 16957</strain>
    </source>
</reference>
<dbReference type="PANTHER" id="PTHR47707:SF1">
    <property type="entry name" value="NUDIX HYDROLASE FAMILY PROTEIN"/>
    <property type="match status" value="1"/>
</dbReference>
<dbReference type="SUPFAM" id="SSF55811">
    <property type="entry name" value="Nudix"/>
    <property type="match status" value="1"/>
</dbReference>
<dbReference type="GO" id="GO:0044715">
    <property type="term" value="F:8-oxo-dGDP phosphatase activity"/>
    <property type="evidence" value="ECO:0007669"/>
    <property type="project" value="TreeGrafter"/>
</dbReference>
<keyword evidence="5" id="KW-0479">Metal-binding</keyword>
<dbReference type="InterPro" id="IPR015797">
    <property type="entry name" value="NUDIX_hydrolase-like_dom_sf"/>
</dbReference>
<dbReference type="SUPFAM" id="SSF51391">
    <property type="entry name" value="Thiamin phosphate synthase"/>
    <property type="match status" value="1"/>
</dbReference>
<evidence type="ECO:0000313" key="20">
    <source>
        <dbReference type="Proteomes" id="UP000199603"/>
    </source>
</evidence>
<evidence type="ECO:0000313" key="19">
    <source>
        <dbReference type="EMBL" id="SDD90834.1"/>
    </source>
</evidence>
<dbReference type="GO" id="GO:0006281">
    <property type="term" value="P:DNA repair"/>
    <property type="evidence" value="ECO:0007669"/>
    <property type="project" value="UniProtKB-KW"/>
</dbReference>
<evidence type="ECO:0000256" key="13">
    <source>
        <dbReference type="ARBA" id="ARBA00040794"/>
    </source>
</evidence>
<dbReference type="Gene3D" id="3.90.79.10">
    <property type="entry name" value="Nucleoside Triphosphate Pyrophosphohydrolase"/>
    <property type="match status" value="1"/>
</dbReference>
<dbReference type="CDD" id="cd03425">
    <property type="entry name" value="NUDIX_MutT_NudA_like"/>
    <property type="match status" value="1"/>
</dbReference>
<organism evidence="19 20">
    <name type="scientific">Aquimonas voraii</name>
    <dbReference type="NCBI Taxonomy" id="265719"/>
    <lineage>
        <taxon>Bacteria</taxon>
        <taxon>Pseudomonadati</taxon>
        <taxon>Pseudomonadota</taxon>
        <taxon>Gammaproteobacteria</taxon>
        <taxon>Lysobacterales</taxon>
        <taxon>Lysobacteraceae</taxon>
        <taxon>Aquimonas</taxon>
    </lineage>
</organism>
<dbReference type="InterPro" id="IPR020084">
    <property type="entry name" value="NUDIX_hydrolase_CS"/>
</dbReference>
<evidence type="ECO:0000256" key="10">
    <source>
        <dbReference type="ARBA" id="ARBA00035861"/>
    </source>
</evidence>